<keyword evidence="2" id="KW-1185">Reference proteome</keyword>
<protein>
    <submittedName>
        <fullName evidence="1">Uncharacterized protein</fullName>
    </submittedName>
</protein>
<evidence type="ECO:0000313" key="1">
    <source>
        <dbReference type="EMBL" id="SHE71260.1"/>
    </source>
</evidence>
<dbReference type="EMBL" id="FQUZ01000006">
    <property type="protein sequence ID" value="SHE71260.1"/>
    <property type="molecule type" value="Genomic_DNA"/>
</dbReference>
<dbReference type="AlphaFoldDB" id="A0A1M4VQX1"/>
<dbReference type="STRING" id="1122156.SAMN02745117_00702"/>
<dbReference type="Proteomes" id="UP000184327">
    <property type="component" value="Unassembled WGS sequence"/>
</dbReference>
<name>A0A1M4VQX1_9BURK</name>
<gene>
    <name evidence="1" type="ORF">SAMN02745117_00702</name>
</gene>
<organism evidence="1 2">
    <name type="scientific">Lampropedia hyalina DSM 16112</name>
    <dbReference type="NCBI Taxonomy" id="1122156"/>
    <lineage>
        <taxon>Bacteria</taxon>
        <taxon>Pseudomonadati</taxon>
        <taxon>Pseudomonadota</taxon>
        <taxon>Betaproteobacteria</taxon>
        <taxon>Burkholderiales</taxon>
        <taxon>Comamonadaceae</taxon>
        <taxon>Lampropedia</taxon>
    </lineage>
</organism>
<evidence type="ECO:0000313" key="2">
    <source>
        <dbReference type="Proteomes" id="UP000184327"/>
    </source>
</evidence>
<sequence>MHRVPTAFLRYALLVLHSAPHQWRKRYRQNLQTEGMVFYSLH</sequence>
<proteinExistence type="predicted"/>
<accession>A0A1M4VQX1</accession>
<reference evidence="1 2" key="1">
    <citation type="submission" date="2016-11" db="EMBL/GenBank/DDBJ databases">
        <authorList>
            <person name="Jaros S."/>
            <person name="Januszkiewicz K."/>
            <person name="Wedrychowicz H."/>
        </authorList>
    </citation>
    <scope>NUCLEOTIDE SEQUENCE [LARGE SCALE GENOMIC DNA]</scope>
    <source>
        <strain evidence="1 2">DSM 16112</strain>
    </source>
</reference>